<dbReference type="SUPFAM" id="SSF46785">
    <property type="entry name" value="Winged helix' DNA-binding domain"/>
    <property type="match status" value="1"/>
</dbReference>
<dbReference type="RefSeq" id="WP_086927242.1">
    <property type="nucleotide sequence ID" value="NZ_CP021362.1"/>
</dbReference>
<feature type="region of interest" description="Disordered" evidence="1">
    <location>
        <begin position="1"/>
        <end position="21"/>
    </location>
</feature>
<protein>
    <submittedName>
        <fullName evidence="3">MarR family transcriptional regulator</fullName>
    </submittedName>
</protein>
<dbReference type="GO" id="GO:0006950">
    <property type="term" value="P:response to stress"/>
    <property type="evidence" value="ECO:0007669"/>
    <property type="project" value="TreeGrafter"/>
</dbReference>
<evidence type="ECO:0000313" key="4">
    <source>
        <dbReference type="Proteomes" id="UP000194440"/>
    </source>
</evidence>
<dbReference type="PROSITE" id="PS50995">
    <property type="entry name" value="HTH_MARR_2"/>
    <property type="match status" value="1"/>
</dbReference>
<dbReference type="KEGG" id="acis:CBP35_09405"/>
<dbReference type="SMART" id="SM00347">
    <property type="entry name" value="HTH_MARR"/>
    <property type="match status" value="1"/>
</dbReference>
<dbReference type="InterPro" id="IPR000835">
    <property type="entry name" value="HTH_MarR-typ"/>
</dbReference>
<dbReference type="OrthoDB" id="8964931at2"/>
<sequence length="166" mass="18098">MQANISTMDTEAPPVPQARPQGCTNFKLRQLMRRVATHYDAEMAQCGLKTTQYSLLSHVLKLGPIRPGDLAVAMKMDASTLTRNLRPLVDAGWVTLEAGADARSRLVHITDAGRDKRAQAQRHWKAAQLGLNETLGVERVMALHALVDDSLALLAALPAQEAGHDE</sequence>
<dbReference type="PANTHER" id="PTHR33164:SF105">
    <property type="entry name" value="TRANSCRIPTIONAL REPRESSOR PROTEIN-RELATED"/>
    <property type="match status" value="1"/>
</dbReference>
<dbReference type="AlphaFoldDB" id="A0A240UD61"/>
<dbReference type="PANTHER" id="PTHR33164">
    <property type="entry name" value="TRANSCRIPTIONAL REGULATOR, MARR FAMILY"/>
    <property type="match status" value="1"/>
</dbReference>
<dbReference type="KEGG" id="acip:CBP36_09525"/>
<evidence type="ECO:0000313" key="3">
    <source>
        <dbReference type="EMBL" id="ART59056.1"/>
    </source>
</evidence>
<proteinExistence type="predicted"/>
<dbReference type="InterPro" id="IPR036390">
    <property type="entry name" value="WH_DNA-bd_sf"/>
</dbReference>
<dbReference type="EMBL" id="CP021366">
    <property type="protein sequence ID" value="ART59056.1"/>
    <property type="molecule type" value="Genomic_DNA"/>
</dbReference>
<dbReference type="InterPro" id="IPR036388">
    <property type="entry name" value="WH-like_DNA-bd_sf"/>
</dbReference>
<gene>
    <name evidence="3" type="ORF">CBP36_09525</name>
</gene>
<dbReference type="Pfam" id="PF12802">
    <property type="entry name" value="MarR_2"/>
    <property type="match status" value="1"/>
</dbReference>
<keyword evidence="4" id="KW-1185">Reference proteome</keyword>
<organism evidence="3 4">
    <name type="scientific">Acidovorax carolinensis</name>
    <dbReference type="NCBI Taxonomy" id="553814"/>
    <lineage>
        <taxon>Bacteria</taxon>
        <taxon>Pseudomonadati</taxon>
        <taxon>Pseudomonadota</taxon>
        <taxon>Betaproteobacteria</taxon>
        <taxon>Burkholderiales</taxon>
        <taxon>Comamonadaceae</taxon>
        <taxon>Acidovorax</taxon>
    </lineage>
</organism>
<reference evidence="3" key="1">
    <citation type="submission" date="2017-05" db="EMBL/GenBank/DDBJ databases">
        <title>Polyphasic characterization of four soil-derived phenanthrene-degrading Acidovorax strains and proposal of Acidovorax phenanthrenivorans sp. nov.</title>
        <authorList>
            <person name="Singleton D."/>
            <person name="Lee J."/>
            <person name="Dickey A.N."/>
            <person name="Stroud A."/>
            <person name="Scholl E.H."/>
            <person name="Wright F.A."/>
            <person name="Aitken M.D."/>
        </authorList>
    </citation>
    <scope>NUCLEOTIDE SEQUENCE</scope>
    <source>
        <strain evidence="3">P4</strain>
    </source>
</reference>
<evidence type="ECO:0000259" key="2">
    <source>
        <dbReference type="PROSITE" id="PS50995"/>
    </source>
</evidence>
<name>A0A240UD61_9BURK</name>
<accession>A0A240UD61</accession>
<dbReference type="GO" id="GO:0003700">
    <property type="term" value="F:DNA-binding transcription factor activity"/>
    <property type="evidence" value="ECO:0007669"/>
    <property type="project" value="InterPro"/>
</dbReference>
<dbReference type="Proteomes" id="UP000194440">
    <property type="component" value="Chromosome"/>
</dbReference>
<dbReference type="Gene3D" id="1.10.10.10">
    <property type="entry name" value="Winged helix-like DNA-binding domain superfamily/Winged helix DNA-binding domain"/>
    <property type="match status" value="1"/>
</dbReference>
<dbReference type="InterPro" id="IPR039422">
    <property type="entry name" value="MarR/SlyA-like"/>
</dbReference>
<evidence type="ECO:0000256" key="1">
    <source>
        <dbReference type="SAM" id="MobiDB-lite"/>
    </source>
</evidence>
<feature type="domain" description="HTH marR-type" evidence="2">
    <location>
        <begin position="25"/>
        <end position="152"/>
    </location>
</feature>